<evidence type="ECO:0000256" key="1">
    <source>
        <dbReference type="ARBA" id="ARBA00022723"/>
    </source>
</evidence>
<comment type="similarity">
    <text evidence="4">Belongs to the cyclic nucleotide phosphodiesterase class-III family.</text>
</comment>
<gene>
    <name evidence="6" type="ORF">AMPC_24360</name>
</gene>
<dbReference type="RefSeq" id="WP_248341437.1">
    <property type="nucleotide sequence ID" value="NZ_AP025592.1"/>
</dbReference>
<dbReference type="InterPro" id="IPR004843">
    <property type="entry name" value="Calcineurin-like_PHP"/>
</dbReference>
<dbReference type="InterPro" id="IPR050884">
    <property type="entry name" value="CNP_phosphodiesterase-III"/>
</dbReference>
<evidence type="ECO:0000259" key="5">
    <source>
        <dbReference type="Pfam" id="PF00149"/>
    </source>
</evidence>
<evidence type="ECO:0000313" key="7">
    <source>
        <dbReference type="Proteomes" id="UP001162734"/>
    </source>
</evidence>
<dbReference type="Gene3D" id="3.60.21.10">
    <property type="match status" value="1"/>
</dbReference>
<feature type="domain" description="Calcineurin-like phosphoesterase" evidence="5">
    <location>
        <begin position="3"/>
        <end position="199"/>
    </location>
</feature>
<keyword evidence="2" id="KW-0378">Hydrolase</keyword>
<dbReference type="Pfam" id="PF00149">
    <property type="entry name" value="Metallophos"/>
    <property type="match status" value="1"/>
</dbReference>
<evidence type="ECO:0000313" key="6">
    <source>
        <dbReference type="EMBL" id="BDG09323.1"/>
    </source>
</evidence>
<proteinExistence type="inferred from homology"/>
<dbReference type="PANTHER" id="PTHR42988">
    <property type="entry name" value="PHOSPHOHYDROLASE"/>
    <property type="match status" value="1"/>
</dbReference>
<sequence>MPTLAHLSDLHLGRDEATGAAARRLARALLAAGVDRLLLTGDLTHRGQRGELHEFEEVFAPWRDAGRLTLVPGNHDRLGHDLGGALMPGDRVQVEEHEGLHLVRLDSTGPHNRSFLSGHGALAPGDLDLVDRALAAARPGALRVLMLHHHPLPLPEDCLVERLSSWLGRPWTAELALGPALLARIAGRCDLVLHGHRHAASRVELEGAAGAPLAVLNAGCSTELEAARLLDYADGRVAGERWLHSDAGVAPILAPRPAARAPRPVDPGLAA</sequence>
<evidence type="ECO:0000256" key="3">
    <source>
        <dbReference type="ARBA" id="ARBA00023004"/>
    </source>
</evidence>
<organism evidence="6 7">
    <name type="scientific">Anaeromyxobacter paludicola</name>
    <dbReference type="NCBI Taxonomy" id="2918171"/>
    <lineage>
        <taxon>Bacteria</taxon>
        <taxon>Pseudomonadati</taxon>
        <taxon>Myxococcota</taxon>
        <taxon>Myxococcia</taxon>
        <taxon>Myxococcales</taxon>
        <taxon>Cystobacterineae</taxon>
        <taxon>Anaeromyxobacteraceae</taxon>
        <taxon>Anaeromyxobacter</taxon>
    </lineage>
</organism>
<reference evidence="7" key="1">
    <citation type="journal article" date="2022" name="Int. J. Syst. Evol. Microbiol.">
        <title>Anaeromyxobacter oryzae sp. nov., Anaeromyxobacter diazotrophicus sp. nov. and Anaeromyxobacter paludicola sp. nov., isolated from paddy soils.</title>
        <authorList>
            <person name="Itoh H."/>
            <person name="Xu Z."/>
            <person name="Mise K."/>
            <person name="Masuda Y."/>
            <person name="Ushijima N."/>
            <person name="Hayakawa C."/>
            <person name="Shiratori Y."/>
            <person name="Senoo K."/>
        </authorList>
    </citation>
    <scope>NUCLEOTIDE SEQUENCE [LARGE SCALE GENOMIC DNA]</scope>
    <source>
        <strain evidence="7">Red630</strain>
    </source>
</reference>
<evidence type="ECO:0000256" key="2">
    <source>
        <dbReference type="ARBA" id="ARBA00022801"/>
    </source>
</evidence>
<dbReference type="PANTHER" id="PTHR42988:SF2">
    <property type="entry name" value="CYCLIC NUCLEOTIDE PHOSPHODIESTERASE CBUA0032-RELATED"/>
    <property type="match status" value="1"/>
</dbReference>
<keyword evidence="3" id="KW-0408">Iron</keyword>
<accession>A0ABN6N802</accession>
<evidence type="ECO:0000256" key="4">
    <source>
        <dbReference type="ARBA" id="ARBA00025742"/>
    </source>
</evidence>
<dbReference type="Proteomes" id="UP001162734">
    <property type="component" value="Chromosome"/>
</dbReference>
<keyword evidence="7" id="KW-1185">Reference proteome</keyword>
<name>A0ABN6N802_9BACT</name>
<keyword evidence="1" id="KW-0479">Metal-binding</keyword>
<dbReference type="EMBL" id="AP025592">
    <property type="protein sequence ID" value="BDG09323.1"/>
    <property type="molecule type" value="Genomic_DNA"/>
</dbReference>
<dbReference type="InterPro" id="IPR029052">
    <property type="entry name" value="Metallo-depent_PP-like"/>
</dbReference>
<dbReference type="SUPFAM" id="SSF56300">
    <property type="entry name" value="Metallo-dependent phosphatases"/>
    <property type="match status" value="1"/>
</dbReference>
<protein>
    <recommendedName>
        <fullName evidence="5">Calcineurin-like phosphoesterase domain-containing protein</fullName>
    </recommendedName>
</protein>